<proteinExistence type="predicted"/>
<sequence>MAVADHSAVAEIRDKNRRARKLRFIRFNVDVFPAVSIDFIVQQPDFNVVQKLVFLCKRPDFARKRPVFARQCKTPPFQKNRGYLAQ</sequence>
<evidence type="ECO:0000313" key="1">
    <source>
        <dbReference type="EMBL" id="DAD87632.1"/>
    </source>
</evidence>
<reference evidence="1" key="1">
    <citation type="journal article" date="2021" name="Proc. Natl. Acad. Sci. U.S.A.">
        <title>A Catalog of Tens of Thousands of Viruses from Human Metagenomes Reveals Hidden Associations with Chronic Diseases.</title>
        <authorList>
            <person name="Tisza M.J."/>
            <person name="Buck C.B."/>
        </authorList>
    </citation>
    <scope>NUCLEOTIDE SEQUENCE</scope>
    <source>
        <strain evidence="1">CtoMB99</strain>
    </source>
</reference>
<organism evidence="1">
    <name type="scientific">Siphoviridae sp. ctoMB99</name>
    <dbReference type="NCBI Taxonomy" id="2826459"/>
    <lineage>
        <taxon>Viruses</taxon>
        <taxon>Duplodnaviria</taxon>
        <taxon>Heunggongvirae</taxon>
        <taxon>Uroviricota</taxon>
        <taxon>Caudoviricetes</taxon>
    </lineage>
</organism>
<protein>
    <submittedName>
        <fullName evidence="1">Uncharacterized protein</fullName>
    </submittedName>
</protein>
<dbReference type="EMBL" id="BK015023">
    <property type="protein sequence ID" value="DAD87632.1"/>
    <property type="molecule type" value="Genomic_DNA"/>
</dbReference>
<name>A0A8S5MZI5_9CAUD</name>
<accession>A0A8S5MZI5</accession>